<comment type="similarity">
    <text evidence="1">Belongs to the short-chain dehydrogenases/reductases (SDR) family.</text>
</comment>
<dbReference type="PANTHER" id="PTHR43639:SF1">
    <property type="entry name" value="SHORT-CHAIN DEHYDROGENASE_REDUCTASE FAMILY PROTEIN"/>
    <property type="match status" value="1"/>
</dbReference>
<accession>A0ABT2K003</accession>
<organism evidence="3 4">
    <name type="scientific">Streptomyces gossypii</name>
    <dbReference type="NCBI Taxonomy" id="2883101"/>
    <lineage>
        <taxon>Bacteria</taxon>
        <taxon>Bacillati</taxon>
        <taxon>Actinomycetota</taxon>
        <taxon>Actinomycetes</taxon>
        <taxon>Kitasatosporales</taxon>
        <taxon>Streptomycetaceae</taxon>
        <taxon>Streptomyces</taxon>
    </lineage>
</organism>
<dbReference type="EMBL" id="JAJAGO010000013">
    <property type="protein sequence ID" value="MCT2593291.1"/>
    <property type="molecule type" value="Genomic_DNA"/>
</dbReference>
<keyword evidence="2" id="KW-0560">Oxidoreductase</keyword>
<dbReference type="InterPro" id="IPR002347">
    <property type="entry name" value="SDR_fam"/>
</dbReference>
<keyword evidence="4" id="KW-1185">Reference proteome</keyword>
<protein>
    <submittedName>
        <fullName evidence="3">SDR family oxidoreductase</fullName>
    </submittedName>
</protein>
<dbReference type="PRINTS" id="PR00081">
    <property type="entry name" value="GDHRDH"/>
</dbReference>
<name>A0ABT2K003_9ACTN</name>
<proteinExistence type="inferred from homology"/>
<evidence type="ECO:0000313" key="3">
    <source>
        <dbReference type="EMBL" id="MCT2593291.1"/>
    </source>
</evidence>
<dbReference type="PANTHER" id="PTHR43639">
    <property type="entry name" value="OXIDOREDUCTASE, SHORT-CHAIN DEHYDROGENASE/REDUCTASE FAMILY (AFU_ORTHOLOGUE AFUA_5G02870)"/>
    <property type="match status" value="1"/>
</dbReference>
<dbReference type="Pfam" id="PF13561">
    <property type="entry name" value="adh_short_C2"/>
    <property type="match status" value="1"/>
</dbReference>
<evidence type="ECO:0000256" key="2">
    <source>
        <dbReference type="ARBA" id="ARBA00023002"/>
    </source>
</evidence>
<evidence type="ECO:0000256" key="1">
    <source>
        <dbReference type="ARBA" id="ARBA00006484"/>
    </source>
</evidence>
<dbReference type="RefSeq" id="WP_260220650.1">
    <property type="nucleotide sequence ID" value="NZ_JAJAGO010000013.1"/>
</dbReference>
<reference evidence="3 4" key="1">
    <citation type="submission" date="2021-10" db="EMBL/GenBank/DDBJ databases">
        <title>Streptomyces gossypii sp. nov., isolated from soil collected from cotton field.</title>
        <authorList>
            <person name="Ge X."/>
            <person name="Chen X."/>
            <person name="Liu W."/>
        </authorList>
    </citation>
    <scope>NUCLEOTIDE SEQUENCE [LARGE SCALE GENOMIC DNA]</scope>
    <source>
        <strain evidence="3 4">N2-109</strain>
    </source>
</reference>
<dbReference type="SUPFAM" id="SSF51735">
    <property type="entry name" value="NAD(P)-binding Rossmann-fold domains"/>
    <property type="match status" value="1"/>
</dbReference>
<sequence length="260" mass="27109">MTRTPPPAAVAVVTGSSRGIGRAVARTLAARGAQVVINYKRDTEAAERTLAEIEEAGGHGLVCRADVESPEEMRALFDTVRRVHGRLDFFVANAAAGPAKGSRELELHHLQRSHATNSQSFVLAAQQAAGLMDGGGRIVALSSLAAVRAFPGYAAIGAEKAALEAWVRYFACELAPAGINVNAVTGGMIETSSLTHYLRALDLGPEAVIAHIPKRRPGTPQEVADAVAFLLSPAAEYITGQNLVVDGGLSVTAPLSMSPP</sequence>
<dbReference type="InterPro" id="IPR036291">
    <property type="entry name" value="NAD(P)-bd_dom_sf"/>
</dbReference>
<dbReference type="CDD" id="cd05359">
    <property type="entry name" value="ChcA_like_SDR_c"/>
    <property type="match status" value="1"/>
</dbReference>
<dbReference type="Gene3D" id="3.40.50.720">
    <property type="entry name" value="NAD(P)-binding Rossmann-like Domain"/>
    <property type="match status" value="1"/>
</dbReference>
<gene>
    <name evidence="3" type="ORF">LHJ74_25870</name>
</gene>
<dbReference type="Proteomes" id="UP001156389">
    <property type="component" value="Unassembled WGS sequence"/>
</dbReference>
<evidence type="ECO:0000313" key="4">
    <source>
        <dbReference type="Proteomes" id="UP001156389"/>
    </source>
</evidence>
<comment type="caution">
    <text evidence="3">The sequence shown here is derived from an EMBL/GenBank/DDBJ whole genome shotgun (WGS) entry which is preliminary data.</text>
</comment>